<name>A0A7S7SLZ0_PALFE</name>
<dbReference type="RefSeq" id="WP_194452399.1">
    <property type="nucleotide sequence ID" value="NZ_CP063849.1"/>
</dbReference>
<dbReference type="Proteomes" id="UP000593892">
    <property type="component" value="Chromosome"/>
</dbReference>
<feature type="region of interest" description="Disordered" evidence="2">
    <location>
        <begin position="221"/>
        <end position="243"/>
    </location>
</feature>
<keyword evidence="4" id="KW-1185">Reference proteome</keyword>
<dbReference type="KEGG" id="pfer:IRI77_12590"/>
<proteinExistence type="inferred from homology"/>
<comment type="similarity">
    <text evidence="1">Belongs to the PspA/Vipp/IM30 family.</text>
</comment>
<evidence type="ECO:0000313" key="4">
    <source>
        <dbReference type="Proteomes" id="UP000593892"/>
    </source>
</evidence>
<dbReference type="EMBL" id="CP063849">
    <property type="protein sequence ID" value="QOY90742.1"/>
    <property type="molecule type" value="Genomic_DNA"/>
</dbReference>
<accession>A0A7S7SLZ0</accession>
<dbReference type="PANTHER" id="PTHR31088:SF6">
    <property type="entry name" value="PHAGE SHOCK PROTEIN A"/>
    <property type="match status" value="1"/>
</dbReference>
<organism evidence="3 4">
    <name type="scientific">Paludibaculum fermentans</name>
    <dbReference type="NCBI Taxonomy" id="1473598"/>
    <lineage>
        <taxon>Bacteria</taxon>
        <taxon>Pseudomonadati</taxon>
        <taxon>Acidobacteriota</taxon>
        <taxon>Terriglobia</taxon>
        <taxon>Bryobacterales</taxon>
        <taxon>Bryobacteraceae</taxon>
        <taxon>Paludibaculum</taxon>
    </lineage>
</organism>
<evidence type="ECO:0000256" key="1">
    <source>
        <dbReference type="ARBA" id="ARBA00043985"/>
    </source>
</evidence>
<feature type="compositionally biased region" description="Basic and acidic residues" evidence="2">
    <location>
        <begin position="234"/>
        <end position="243"/>
    </location>
</feature>
<dbReference type="InterPro" id="IPR007157">
    <property type="entry name" value="PspA_VIPP1"/>
</dbReference>
<dbReference type="PANTHER" id="PTHR31088">
    <property type="entry name" value="MEMBRANE-ASSOCIATED PROTEIN VIPP1, CHLOROPLASTIC"/>
    <property type="match status" value="1"/>
</dbReference>
<dbReference type="AlphaFoldDB" id="A0A7S7SLZ0"/>
<protein>
    <submittedName>
        <fullName evidence="3">PspA/IM30 family protein</fullName>
    </submittedName>
</protein>
<reference evidence="3 4" key="1">
    <citation type="submission" date="2020-10" db="EMBL/GenBank/DDBJ databases">
        <title>Complete genome sequence of Paludibaculum fermentans P105T, a facultatively anaerobic acidobacterium capable of dissimilatory Fe(III) reduction.</title>
        <authorList>
            <person name="Dedysh S.N."/>
            <person name="Beletsky A.V."/>
            <person name="Kulichevskaya I.S."/>
            <person name="Mardanov A.V."/>
            <person name="Ravin N.V."/>
        </authorList>
    </citation>
    <scope>NUCLEOTIDE SEQUENCE [LARGE SCALE GENOMIC DNA]</scope>
    <source>
        <strain evidence="3 4">P105</strain>
    </source>
</reference>
<dbReference type="Pfam" id="PF04012">
    <property type="entry name" value="PspA_IM30"/>
    <property type="match status" value="1"/>
</dbReference>
<evidence type="ECO:0000313" key="3">
    <source>
        <dbReference type="EMBL" id="QOY90742.1"/>
    </source>
</evidence>
<gene>
    <name evidence="3" type="ORF">IRI77_12590</name>
</gene>
<sequence length="243" mass="27638">MMNRLSRIFRSFFGFFISIAEDPELILEQNIRDMNDQVPRMNESIAMVKANVTLLEKEESKYQAQLNDLGAKVKASIQAGRDDLAGQFAIQLEQLRGALARTQGQLTTARSAYDKALNVKKAFLREKERKTNEAMNAIRDYRRSKWQKQVADAMEQFEVAGISQTHDEMVRKIEETTAVNEARMEMAIGNVDQQRFQIEEDAEKLRAAELVKQFKAEMGLMTPSASTPAPEKTIGGREQDRTT</sequence>
<evidence type="ECO:0000256" key="2">
    <source>
        <dbReference type="SAM" id="MobiDB-lite"/>
    </source>
</evidence>